<dbReference type="Gene3D" id="1.10.12.10">
    <property type="entry name" value="Lyase 2-enoyl-coa Hydratase, Chain A, domain 2"/>
    <property type="match status" value="1"/>
</dbReference>
<dbReference type="EMBL" id="JBHTBR010000002">
    <property type="protein sequence ID" value="MFC7290111.1"/>
    <property type="molecule type" value="Genomic_DNA"/>
</dbReference>
<comment type="similarity">
    <text evidence="1">Belongs to the enoyl-CoA hydratase/isomerase family.</text>
</comment>
<evidence type="ECO:0000313" key="3">
    <source>
        <dbReference type="EMBL" id="MFC7290111.1"/>
    </source>
</evidence>
<proteinExistence type="inferred from homology"/>
<accession>A0ABW2IGP1</accession>
<dbReference type="PANTHER" id="PTHR42964:SF1">
    <property type="entry name" value="POLYKETIDE BIOSYNTHESIS ENOYL-COA HYDRATASE PKSH-RELATED"/>
    <property type="match status" value="1"/>
</dbReference>
<dbReference type="InterPro" id="IPR001753">
    <property type="entry name" value="Enoyl-CoA_hydra/iso"/>
</dbReference>
<gene>
    <name evidence="3" type="ORF">ACFQS8_00655</name>
</gene>
<evidence type="ECO:0000256" key="1">
    <source>
        <dbReference type="ARBA" id="ARBA00005254"/>
    </source>
</evidence>
<dbReference type="InterPro" id="IPR029045">
    <property type="entry name" value="ClpP/crotonase-like_dom_sf"/>
</dbReference>
<dbReference type="RefSeq" id="WP_382164728.1">
    <property type="nucleotide sequence ID" value="NZ_JBHTBR010000002.1"/>
</dbReference>
<dbReference type="PANTHER" id="PTHR42964">
    <property type="entry name" value="ENOYL-COA HYDRATASE"/>
    <property type="match status" value="1"/>
</dbReference>
<protein>
    <submittedName>
        <fullName evidence="3">Enoyl-CoA hydratase-related protein</fullName>
    </submittedName>
</protein>
<dbReference type="InterPro" id="IPR051683">
    <property type="entry name" value="Enoyl-CoA_Hydratase/Isomerase"/>
</dbReference>
<keyword evidence="4" id="KW-1185">Reference proteome</keyword>
<organism evidence="3 4">
    <name type="scientific">Hirschia litorea</name>
    <dbReference type="NCBI Taxonomy" id="1199156"/>
    <lineage>
        <taxon>Bacteria</taxon>
        <taxon>Pseudomonadati</taxon>
        <taxon>Pseudomonadota</taxon>
        <taxon>Alphaproteobacteria</taxon>
        <taxon>Hyphomonadales</taxon>
        <taxon>Hyphomonadaceae</taxon>
        <taxon>Hirschia</taxon>
    </lineage>
</organism>
<dbReference type="InterPro" id="IPR014748">
    <property type="entry name" value="Enoyl-CoA_hydra_C"/>
</dbReference>
<name>A0ABW2IGP1_9PROT</name>
<reference evidence="4" key="1">
    <citation type="journal article" date="2019" name="Int. J. Syst. Evol. Microbiol.">
        <title>The Global Catalogue of Microorganisms (GCM) 10K type strain sequencing project: providing services to taxonomists for standard genome sequencing and annotation.</title>
        <authorList>
            <consortium name="The Broad Institute Genomics Platform"/>
            <consortium name="The Broad Institute Genome Sequencing Center for Infectious Disease"/>
            <person name="Wu L."/>
            <person name="Ma J."/>
        </authorList>
    </citation>
    <scope>NUCLEOTIDE SEQUENCE [LARGE SCALE GENOMIC DNA]</scope>
    <source>
        <strain evidence="4">CCUG 51308</strain>
    </source>
</reference>
<comment type="caution">
    <text evidence="3">The sequence shown here is derived from an EMBL/GenBank/DDBJ whole genome shotgun (WGS) entry which is preliminary data.</text>
</comment>
<dbReference type="SUPFAM" id="SSF52096">
    <property type="entry name" value="ClpP/crotonase"/>
    <property type="match status" value="1"/>
</dbReference>
<dbReference type="Proteomes" id="UP001596492">
    <property type="component" value="Unassembled WGS sequence"/>
</dbReference>
<evidence type="ECO:0000256" key="2">
    <source>
        <dbReference type="SAM" id="MobiDB-lite"/>
    </source>
</evidence>
<evidence type="ECO:0000313" key="4">
    <source>
        <dbReference type="Proteomes" id="UP001596492"/>
    </source>
</evidence>
<sequence length="267" mass="28943">MSTYQHIELDVSRAGLAVILINRPEEHNAFNTLVVEELTDAIDLVAKTPEVRFVIFRGAGEVFSVGGDKEWTKAAIAYTEKEHEEDALAMANMLHKLYDMPQMTLAMVHGDARGGGLGIVAACDVAIAIKGVGFSFTDVSRGILPATIAPFVVEAIGPRWAKALFLTSETFDAGFAEQIGLVQYAVENEGEMEELAEYLAGLVFKASPTAVANTKELVSFVQAEPIDNSLMHAVAKRSSKQRSSSEGVEGLTAMVEERRPAWAPREE</sequence>
<dbReference type="Gene3D" id="3.90.226.10">
    <property type="entry name" value="2-enoyl-CoA Hydratase, Chain A, domain 1"/>
    <property type="match status" value="1"/>
</dbReference>
<dbReference type="Pfam" id="PF00378">
    <property type="entry name" value="ECH_1"/>
    <property type="match status" value="1"/>
</dbReference>
<dbReference type="CDD" id="cd06558">
    <property type="entry name" value="crotonase-like"/>
    <property type="match status" value="1"/>
</dbReference>
<feature type="compositionally biased region" description="Basic and acidic residues" evidence="2">
    <location>
        <begin position="255"/>
        <end position="267"/>
    </location>
</feature>
<feature type="region of interest" description="Disordered" evidence="2">
    <location>
        <begin position="237"/>
        <end position="267"/>
    </location>
</feature>